<dbReference type="GO" id="GO:0003949">
    <property type="term" value="F:1-(5-phosphoribosyl)-5-[(5-phosphoribosylamino)methylideneamino]imidazole-4-carboxamide isomerase activity"/>
    <property type="evidence" value="ECO:0007669"/>
    <property type="project" value="UniProtKB-EC"/>
</dbReference>
<dbReference type="InterPro" id="IPR011858">
    <property type="entry name" value="His6/HISN3"/>
</dbReference>
<evidence type="ECO:0000256" key="7">
    <source>
        <dbReference type="ARBA" id="ARBA00023102"/>
    </source>
</evidence>
<dbReference type="UniPathway" id="UPA00031">
    <property type="reaction ID" value="UER00009"/>
</dbReference>
<keyword evidence="12" id="KW-0963">Cytoplasm</keyword>
<evidence type="ECO:0000256" key="10">
    <source>
        <dbReference type="ARBA" id="ARBA00031376"/>
    </source>
</evidence>
<dbReference type="OrthoDB" id="446074at2759"/>
<protein>
    <recommendedName>
        <fullName evidence="5 12">1-(5-phosphoribosyl)-5-[(5-phosphoribosylamino)methylideneamino] imidazole-4-carboxamide isomerase</fullName>
        <ecNumber evidence="4 12">5.3.1.16</ecNumber>
    </recommendedName>
    <alternativeName>
        <fullName evidence="10 12">5-proFAR isomerase</fullName>
    </alternativeName>
    <alternativeName>
        <fullName evidence="9 12">Phosphoribosylformimino-5-aminoimidazole carboxamide ribotide isomerase</fullName>
    </alternativeName>
</protein>
<dbReference type="GO" id="GO:0005737">
    <property type="term" value="C:cytoplasm"/>
    <property type="evidence" value="ECO:0007669"/>
    <property type="project" value="UniProtKB-SubCell"/>
</dbReference>
<dbReference type="InterPro" id="IPR006062">
    <property type="entry name" value="His_biosynth"/>
</dbReference>
<dbReference type="InterPro" id="IPR044524">
    <property type="entry name" value="Isoase_HisA-like"/>
</dbReference>
<evidence type="ECO:0000313" key="14">
    <source>
        <dbReference type="Proteomes" id="UP000001072"/>
    </source>
</evidence>
<dbReference type="Gene3D" id="3.20.20.70">
    <property type="entry name" value="Aldolase class I"/>
    <property type="match status" value="1"/>
</dbReference>
<evidence type="ECO:0000256" key="3">
    <source>
        <dbReference type="ARBA" id="ARBA00009667"/>
    </source>
</evidence>
<dbReference type="AlphaFoldDB" id="F4S6X8"/>
<keyword evidence="14" id="KW-1185">Reference proteome</keyword>
<dbReference type="eggNOG" id="KOG3055">
    <property type="taxonomic scope" value="Eukaryota"/>
</dbReference>
<dbReference type="InterPro" id="IPR013785">
    <property type="entry name" value="Aldolase_TIM"/>
</dbReference>
<comment type="pathway">
    <text evidence="2 12">Amino-acid biosynthesis; L-histidine biosynthesis; L-histidine from 5-phospho-alpha-D-ribose 1-diphosphate: step 4/9.</text>
</comment>
<evidence type="ECO:0000256" key="4">
    <source>
        <dbReference type="ARBA" id="ARBA00012550"/>
    </source>
</evidence>
<dbReference type="EMBL" id="GL883157">
    <property type="protein sequence ID" value="EGF99601.1"/>
    <property type="molecule type" value="Genomic_DNA"/>
</dbReference>
<proteinExistence type="inferred from homology"/>
<comment type="similarity">
    <text evidence="3 11">Belongs to the HisA/HisF family.</text>
</comment>
<evidence type="ECO:0000256" key="12">
    <source>
        <dbReference type="RuleBase" id="RU364022"/>
    </source>
</evidence>
<keyword evidence="8 12" id="KW-0413">Isomerase</keyword>
<keyword evidence="6 11" id="KW-0028">Amino-acid biosynthesis</keyword>
<dbReference type="PANTHER" id="PTHR43090">
    <property type="entry name" value="1-(5-PHOSPHORIBOSYL)-5-[(5-PHOSPHORIBOSYLAMINO)METHYLIDENEAMINO] IMIDAZOLE-4-CARBOXAMIDE ISOMERASE"/>
    <property type="match status" value="1"/>
</dbReference>
<dbReference type="PANTHER" id="PTHR43090:SF2">
    <property type="entry name" value="1-(5-PHOSPHORIBOSYL)-5-[(5-PHOSPHORIBOSYLAMINO)METHYLIDENEAMINO] IMIDAZOLE-4-CARBOXAMIDE ISOMERASE"/>
    <property type="match status" value="1"/>
</dbReference>
<evidence type="ECO:0000256" key="11">
    <source>
        <dbReference type="RuleBase" id="RU003657"/>
    </source>
</evidence>
<sequence>MTVFRPCIDLHDGQVKQIVGGSLDLNRPDQLQTNFSSSQPVEYYTELYRTNNLTGTHLIKLGPSNDEAALRALDSWRGHIQLGGGVDLSNAEKWIDAGAEKIIVTSFLFPGCKFSEDRLRQLNELVGKNKLVIDLSCKKRNSTWFVASNQWRDLTDTEVNEDLSESCSEFLIHAADHEGLCKGIDEDLVKRLGEWSRIPVTYAGGAKSVSDLDLVKDLSNSKVDLTFGSSLDIFGGNKVKFEDVVKWNTTNS</sequence>
<evidence type="ECO:0000256" key="9">
    <source>
        <dbReference type="ARBA" id="ARBA00030547"/>
    </source>
</evidence>
<accession>F4S6X8</accession>
<dbReference type="GO" id="GO:0000105">
    <property type="term" value="P:L-histidine biosynthetic process"/>
    <property type="evidence" value="ECO:0007669"/>
    <property type="project" value="UniProtKB-UniPathway"/>
</dbReference>
<dbReference type="NCBIfam" id="TIGR02129">
    <property type="entry name" value="hisA_euk"/>
    <property type="match status" value="1"/>
</dbReference>
<dbReference type="GO" id="GO:0000162">
    <property type="term" value="P:L-tryptophan biosynthetic process"/>
    <property type="evidence" value="ECO:0007669"/>
    <property type="project" value="TreeGrafter"/>
</dbReference>
<evidence type="ECO:0000256" key="5">
    <source>
        <dbReference type="ARBA" id="ARBA00018464"/>
    </source>
</evidence>
<evidence type="ECO:0000256" key="8">
    <source>
        <dbReference type="ARBA" id="ARBA00023235"/>
    </source>
</evidence>
<keyword evidence="7 11" id="KW-0368">Histidine biosynthesis</keyword>
<dbReference type="KEGG" id="mlr:MELLADRAFT_53976"/>
<evidence type="ECO:0000313" key="13">
    <source>
        <dbReference type="EMBL" id="EGF99601.1"/>
    </source>
</evidence>
<evidence type="ECO:0000256" key="1">
    <source>
        <dbReference type="ARBA" id="ARBA00000901"/>
    </source>
</evidence>
<dbReference type="CDD" id="cd04723">
    <property type="entry name" value="HisA_HisF"/>
    <property type="match status" value="1"/>
</dbReference>
<gene>
    <name evidence="13" type="ORF">MELLADRAFT_53976</name>
</gene>
<dbReference type="HOGENOM" id="CLU_065050_0_0_1"/>
<comment type="subcellular location">
    <subcellularLocation>
        <location evidence="12">Cytoplasm</location>
    </subcellularLocation>
</comment>
<dbReference type="InterPro" id="IPR011060">
    <property type="entry name" value="RibuloseP-bd_barrel"/>
</dbReference>
<dbReference type="Proteomes" id="UP000001072">
    <property type="component" value="Unassembled WGS sequence"/>
</dbReference>
<dbReference type="RefSeq" id="XP_007417134.1">
    <property type="nucleotide sequence ID" value="XM_007417072.1"/>
</dbReference>
<dbReference type="STRING" id="747676.F4S6X8"/>
<dbReference type="SUPFAM" id="SSF51366">
    <property type="entry name" value="Ribulose-phoshate binding barrel"/>
    <property type="match status" value="1"/>
</dbReference>
<dbReference type="GeneID" id="18928893"/>
<organism evidence="14">
    <name type="scientific">Melampsora larici-populina (strain 98AG31 / pathotype 3-4-7)</name>
    <name type="common">Poplar leaf rust fungus</name>
    <dbReference type="NCBI Taxonomy" id="747676"/>
    <lineage>
        <taxon>Eukaryota</taxon>
        <taxon>Fungi</taxon>
        <taxon>Dikarya</taxon>
        <taxon>Basidiomycota</taxon>
        <taxon>Pucciniomycotina</taxon>
        <taxon>Pucciniomycetes</taxon>
        <taxon>Pucciniales</taxon>
        <taxon>Melampsoraceae</taxon>
        <taxon>Melampsora</taxon>
    </lineage>
</organism>
<dbReference type="FunFam" id="3.20.20.70:FF:000110">
    <property type="entry name" value="1-(5-phosphoribosyl)-5-[(5-phosphoribosylamino)methylideneamino] imidazole-4-carboxamide isomerase, chloroplastic"/>
    <property type="match status" value="1"/>
</dbReference>
<dbReference type="VEuPathDB" id="FungiDB:MELLADRAFT_53976"/>
<reference evidence="14" key="1">
    <citation type="journal article" date="2011" name="Proc. Natl. Acad. Sci. U.S.A.">
        <title>Obligate biotrophy features unraveled by the genomic analysis of rust fungi.</title>
        <authorList>
            <person name="Duplessis S."/>
            <person name="Cuomo C.A."/>
            <person name="Lin Y.-C."/>
            <person name="Aerts A."/>
            <person name="Tisserant E."/>
            <person name="Veneault-Fourrey C."/>
            <person name="Joly D.L."/>
            <person name="Hacquard S."/>
            <person name="Amselem J."/>
            <person name="Cantarel B.L."/>
            <person name="Chiu R."/>
            <person name="Coutinho P.M."/>
            <person name="Feau N."/>
            <person name="Field M."/>
            <person name="Frey P."/>
            <person name="Gelhaye E."/>
            <person name="Goldberg J."/>
            <person name="Grabherr M.G."/>
            <person name="Kodira C.D."/>
            <person name="Kohler A."/>
            <person name="Kuees U."/>
            <person name="Lindquist E.A."/>
            <person name="Lucas S.M."/>
            <person name="Mago R."/>
            <person name="Mauceli E."/>
            <person name="Morin E."/>
            <person name="Murat C."/>
            <person name="Pangilinan J.L."/>
            <person name="Park R."/>
            <person name="Pearson M."/>
            <person name="Quesneville H."/>
            <person name="Rouhier N."/>
            <person name="Sakthikumar S."/>
            <person name="Salamov A.A."/>
            <person name="Schmutz J."/>
            <person name="Selles B."/>
            <person name="Shapiro H."/>
            <person name="Tanguay P."/>
            <person name="Tuskan G.A."/>
            <person name="Henrissat B."/>
            <person name="Van de Peer Y."/>
            <person name="Rouze P."/>
            <person name="Ellis J.G."/>
            <person name="Dodds P.N."/>
            <person name="Schein J.E."/>
            <person name="Zhong S."/>
            <person name="Hamelin R.C."/>
            <person name="Grigoriev I.V."/>
            <person name="Szabo L.J."/>
            <person name="Martin F."/>
        </authorList>
    </citation>
    <scope>NUCLEOTIDE SEQUENCE [LARGE SCALE GENOMIC DNA]</scope>
    <source>
        <strain evidence="14">98AG31 / pathotype 3-4-7</strain>
    </source>
</reference>
<dbReference type="FunCoup" id="F4S6X8">
    <property type="interactions" value="331"/>
</dbReference>
<evidence type="ECO:0000256" key="2">
    <source>
        <dbReference type="ARBA" id="ARBA00005133"/>
    </source>
</evidence>
<dbReference type="InParanoid" id="F4S6X8"/>
<dbReference type="EC" id="5.3.1.16" evidence="4 12"/>
<evidence type="ECO:0000256" key="6">
    <source>
        <dbReference type="ARBA" id="ARBA00022605"/>
    </source>
</evidence>
<dbReference type="Pfam" id="PF00977">
    <property type="entry name" value="His_biosynth"/>
    <property type="match status" value="1"/>
</dbReference>
<comment type="catalytic activity">
    <reaction evidence="1 12">
        <text>1-(5-phospho-beta-D-ribosyl)-5-[(5-phospho-beta-D-ribosylamino)methylideneamino]imidazole-4-carboxamide = 5-[(5-phospho-1-deoxy-D-ribulos-1-ylimino)methylamino]-1-(5-phospho-beta-D-ribosyl)imidazole-4-carboxamide</text>
        <dbReference type="Rhea" id="RHEA:15469"/>
        <dbReference type="ChEBI" id="CHEBI:58435"/>
        <dbReference type="ChEBI" id="CHEBI:58525"/>
        <dbReference type="EC" id="5.3.1.16"/>
    </reaction>
</comment>
<name>F4S6X8_MELLP</name>